<dbReference type="FunFam" id="3.30.565.10:FF:000010">
    <property type="entry name" value="Sensor histidine kinase RcsC"/>
    <property type="match status" value="1"/>
</dbReference>
<evidence type="ECO:0000256" key="5">
    <source>
        <dbReference type="ARBA" id="ARBA00022741"/>
    </source>
</evidence>
<dbReference type="SUPFAM" id="SSF47384">
    <property type="entry name" value="Homodimeric domain of signal transducing histidine kinase"/>
    <property type="match status" value="1"/>
</dbReference>
<dbReference type="InterPro" id="IPR005467">
    <property type="entry name" value="His_kinase_dom"/>
</dbReference>
<evidence type="ECO:0000256" key="4">
    <source>
        <dbReference type="ARBA" id="ARBA00022679"/>
    </source>
</evidence>
<dbReference type="InterPro" id="IPR001789">
    <property type="entry name" value="Sig_transdc_resp-reg_receiver"/>
</dbReference>
<dbReference type="CDD" id="cd16922">
    <property type="entry name" value="HATPase_EvgS-ArcB-TorS-like"/>
    <property type="match status" value="1"/>
</dbReference>
<sequence length="664" mass="73175">MTVTVGSAYAENRRMETQGPTYRKKQETTGSGAASKERPSSPFPGISFDLELDADGTARVLDVGPLPDLITRMSPDPVAALGSLLGEHWNRLIRLAKDTAATGIPGVVDIPLDVSRENKEEPRWFMLSTSPDLSHPGSGKIHALLLDIHQEHAASEDLVRAKEAAEQANRTKTEFLANISHELRTPLNGIIGMTDLLLETELSSEQAEFARTVKISSDSLVAIISDILDLSRIEAGKLITIDKSSVNLYSLVRSVCETLLPAAESAGLDLLFYYDPGLPLEFLADNARLKQILYNLVGNAVKFTPEGYIMVKVEAGDSRHPQRGIRFSVMDTGIGIPEDKHELIFEKFSQVDASITRRYGGAGLGLPISRSLIEVMGGTLKLESREGEGSRFTFTLPLDSAPGSALFGELLDLKQARIALLCKNRRTEELYASYFRAWKGSPVILNKNELSREKWTLLLTDLAAEELEALMPGLSEVEMLIIISDIRSIHTYGKIGLKNSIITNPPFDLLRIVESLTGNKACETFLSSRVPDSPPTFRRILIAEDNEINQDVLSKIFERFGCSVTLANDGDQAHRIWSRSTFDAIFMDCQMPGVDGLEATLRIRSEEPEDQHVPIIALTGHAMPGDRERFLSVGMDDYLSKPVSAADLKEALERWTRQAAEKTS</sequence>
<organism evidence="15 16">
    <name type="scientific">Marispirochaeta aestuarii</name>
    <dbReference type="NCBI Taxonomy" id="1963862"/>
    <lineage>
        <taxon>Bacteria</taxon>
        <taxon>Pseudomonadati</taxon>
        <taxon>Spirochaetota</taxon>
        <taxon>Spirochaetia</taxon>
        <taxon>Spirochaetales</taxon>
        <taxon>Spirochaetaceae</taxon>
        <taxon>Marispirochaeta</taxon>
    </lineage>
</organism>
<dbReference type="GO" id="GO:0000155">
    <property type="term" value="F:phosphorelay sensor kinase activity"/>
    <property type="evidence" value="ECO:0007669"/>
    <property type="project" value="InterPro"/>
</dbReference>
<dbReference type="STRING" id="1963862.B4O97_04665"/>
<dbReference type="CDD" id="cd00082">
    <property type="entry name" value="HisKA"/>
    <property type="match status" value="1"/>
</dbReference>
<dbReference type="PROSITE" id="PS50109">
    <property type="entry name" value="HIS_KIN"/>
    <property type="match status" value="1"/>
</dbReference>
<comment type="catalytic activity">
    <reaction evidence="1">
        <text>ATP + protein L-histidine = ADP + protein N-phospho-L-histidine.</text>
        <dbReference type="EC" id="2.7.13.3"/>
    </reaction>
</comment>
<keyword evidence="3 11" id="KW-0597">Phosphoprotein</keyword>
<dbReference type="InterPro" id="IPR036890">
    <property type="entry name" value="HATPase_C_sf"/>
</dbReference>
<accession>A0A1Y1S0V7</accession>
<protein>
    <recommendedName>
        <fullName evidence="10">Sensory/regulatory protein RpfC</fullName>
        <ecNumber evidence="2">2.7.13.3</ecNumber>
    </recommendedName>
</protein>
<keyword evidence="5" id="KW-0547">Nucleotide-binding</keyword>
<evidence type="ECO:0000256" key="7">
    <source>
        <dbReference type="ARBA" id="ARBA00022840"/>
    </source>
</evidence>
<dbReference type="PROSITE" id="PS50110">
    <property type="entry name" value="RESPONSE_REGULATORY"/>
    <property type="match status" value="1"/>
</dbReference>
<evidence type="ECO:0000259" key="13">
    <source>
        <dbReference type="PROSITE" id="PS50109"/>
    </source>
</evidence>
<evidence type="ECO:0000256" key="1">
    <source>
        <dbReference type="ARBA" id="ARBA00000085"/>
    </source>
</evidence>
<dbReference type="FunFam" id="1.10.287.130:FF:000002">
    <property type="entry name" value="Two-component osmosensing histidine kinase"/>
    <property type="match status" value="1"/>
</dbReference>
<evidence type="ECO:0000256" key="2">
    <source>
        <dbReference type="ARBA" id="ARBA00012438"/>
    </source>
</evidence>
<keyword evidence="7" id="KW-0067">ATP-binding</keyword>
<feature type="domain" description="Response regulatory" evidence="14">
    <location>
        <begin position="539"/>
        <end position="656"/>
    </location>
</feature>
<reference evidence="15 16" key="1">
    <citation type="submission" date="2017-03" db="EMBL/GenBank/DDBJ databases">
        <title>Draft Genome sequence of Marispirochaeta sp. strain JC444.</title>
        <authorList>
            <person name="Shivani Y."/>
            <person name="Subhash Y."/>
            <person name="Sasikala C."/>
            <person name="Ramana C."/>
        </authorList>
    </citation>
    <scope>NUCLEOTIDE SEQUENCE [LARGE SCALE GENOMIC DNA]</scope>
    <source>
        <strain evidence="15 16">JC444</strain>
    </source>
</reference>
<dbReference type="Gene3D" id="3.40.50.2300">
    <property type="match status" value="1"/>
</dbReference>
<dbReference type="SMART" id="SM00448">
    <property type="entry name" value="REC"/>
    <property type="match status" value="1"/>
</dbReference>
<dbReference type="PANTHER" id="PTHR45339:SF1">
    <property type="entry name" value="HYBRID SIGNAL TRANSDUCTION HISTIDINE KINASE J"/>
    <property type="match status" value="1"/>
</dbReference>
<dbReference type="PANTHER" id="PTHR45339">
    <property type="entry name" value="HYBRID SIGNAL TRANSDUCTION HISTIDINE KINASE J"/>
    <property type="match status" value="1"/>
</dbReference>
<dbReference type="Gene3D" id="3.30.565.10">
    <property type="entry name" value="Histidine kinase-like ATPase, C-terminal domain"/>
    <property type="match status" value="1"/>
</dbReference>
<evidence type="ECO:0000256" key="8">
    <source>
        <dbReference type="ARBA" id="ARBA00023012"/>
    </source>
</evidence>
<name>A0A1Y1S0V7_9SPIO</name>
<keyword evidence="16" id="KW-1185">Reference proteome</keyword>
<comment type="caution">
    <text evidence="15">The sequence shown here is derived from an EMBL/GenBank/DDBJ whole genome shotgun (WGS) entry which is preliminary data.</text>
</comment>
<dbReference type="Pfam" id="PF02518">
    <property type="entry name" value="HATPase_c"/>
    <property type="match status" value="1"/>
</dbReference>
<gene>
    <name evidence="15" type="ORF">B4O97_04665</name>
</gene>
<evidence type="ECO:0000313" key="15">
    <source>
        <dbReference type="EMBL" id="ORC36920.1"/>
    </source>
</evidence>
<dbReference type="GO" id="GO:0005524">
    <property type="term" value="F:ATP binding"/>
    <property type="evidence" value="ECO:0007669"/>
    <property type="project" value="UniProtKB-KW"/>
</dbReference>
<dbReference type="Pfam" id="PF00072">
    <property type="entry name" value="Response_reg"/>
    <property type="match status" value="1"/>
</dbReference>
<dbReference type="AlphaFoldDB" id="A0A1Y1S0V7"/>
<proteinExistence type="predicted"/>
<dbReference type="CDD" id="cd17546">
    <property type="entry name" value="REC_hyHK_CKI1_RcsC-like"/>
    <property type="match status" value="1"/>
</dbReference>
<dbReference type="SUPFAM" id="SSF55874">
    <property type="entry name" value="ATPase domain of HSP90 chaperone/DNA topoisomerase II/histidine kinase"/>
    <property type="match status" value="1"/>
</dbReference>
<evidence type="ECO:0000256" key="9">
    <source>
        <dbReference type="ARBA" id="ARBA00064003"/>
    </source>
</evidence>
<dbReference type="SUPFAM" id="SSF52172">
    <property type="entry name" value="CheY-like"/>
    <property type="match status" value="1"/>
</dbReference>
<feature type="modified residue" description="4-aspartylphosphate" evidence="11">
    <location>
        <position position="588"/>
    </location>
</feature>
<comment type="subunit">
    <text evidence="9">At low DSF concentrations, interacts with RpfF.</text>
</comment>
<dbReference type="Pfam" id="PF00512">
    <property type="entry name" value="HisKA"/>
    <property type="match status" value="1"/>
</dbReference>
<dbReference type="EC" id="2.7.13.3" evidence="2"/>
<evidence type="ECO:0000256" key="12">
    <source>
        <dbReference type="SAM" id="MobiDB-lite"/>
    </source>
</evidence>
<evidence type="ECO:0000256" key="11">
    <source>
        <dbReference type="PROSITE-ProRule" id="PRU00169"/>
    </source>
</evidence>
<keyword evidence="4" id="KW-0808">Transferase</keyword>
<dbReference type="EMBL" id="MWQY01000004">
    <property type="protein sequence ID" value="ORC36920.1"/>
    <property type="molecule type" value="Genomic_DNA"/>
</dbReference>
<dbReference type="InterPro" id="IPR003661">
    <property type="entry name" value="HisK_dim/P_dom"/>
</dbReference>
<feature type="domain" description="Histidine kinase" evidence="13">
    <location>
        <begin position="178"/>
        <end position="400"/>
    </location>
</feature>
<dbReference type="InterPro" id="IPR003594">
    <property type="entry name" value="HATPase_dom"/>
</dbReference>
<evidence type="ECO:0000313" key="16">
    <source>
        <dbReference type="Proteomes" id="UP000192343"/>
    </source>
</evidence>
<dbReference type="PRINTS" id="PR00344">
    <property type="entry name" value="BCTRLSENSOR"/>
</dbReference>
<dbReference type="InterPro" id="IPR036097">
    <property type="entry name" value="HisK_dim/P_sf"/>
</dbReference>
<evidence type="ECO:0000256" key="10">
    <source>
        <dbReference type="ARBA" id="ARBA00068150"/>
    </source>
</evidence>
<keyword evidence="8" id="KW-0902">Two-component regulatory system</keyword>
<keyword evidence="6" id="KW-0418">Kinase</keyword>
<evidence type="ECO:0000259" key="14">
    <source>
        <dbReference type="PROSITE" id="PS50110"/>
    </source>
</evidence>
<dbReference type="SMART" id="SM00387">
    <property type="entry name" value="HATPase_c"/>
    <property type="match status" value="1"/>
</dbReference>
<dbReference type="Proteomes" id="UP000192343">
    <property type="component" value="Unassembled WGS sequence"/>
</dbReference>
<dbReference type="InterPro" id="IPR004358">
    <property type="entry name" value="Sig_transdc_His_kin-like_C"/>
</dbReference>
<dbReference type="InterPro" id="IPR011006">
    <property type="entry name" value="CheY-like_superfamily"/>
</dbReference>
<evidence type="ECO:0000256" key="3">
    <source>
        <dbReference type="ARBA" id="ARBA00022553"/>
    </source>
</evidence>
<dbReference type="SMART" id="SM00388">
    <property type="entry name" value="HisKA"/>
    <property type="match status" value="1"/>
</dbReference>
<evidence type="ECO:0000256" key="6">
    <source>
        <dbReference type="ARBA" id="ARBA00022777"/>
    </source>
</evidence>
<feature type="region of interest" description="Disordered" evidence="12">
    <location>
        <begin position="1"/>
        <end position="46"/>
    </location>
</feature>
<dbReference type="Gene3D" id="1.10.287.130">
    <property type="match status" value="1"/>
</dbReference>